<proteinExistence type="predicted"/>
<sequence length="465" mass="48345">MGGQAVVTAEGEAPARQEGFRARLTAPLLLGSVLNPLNTTMISTALVAIGHDFGIGAADTAWLISVLYLASAVAQPVLGKLADTLGPRRVFLAGLVVVCISGIVGALAPAFGWLIVSRLLLGIGTSAAYPAAMAVLRDEGRRVGRRPPRPVMARLSFAALGSAAVGPTLGGLLVMVVGWRGIFAVNVPVAAIAFAAALLWIPRDPPRSTDGEPAPRAALDPLGIGLFTTALTVLVFFLLDLSDPMWWLLAPFAALSAVLVWWQLRSKAPFIDMRMLAGNGPLARTYLRHGLSYLLIYCVMYGFTQWLEEGRGFSSGHTGLLMLPMSLTALVCSLLGARTKGIRAPLITACVLLTAGAGLLVFLDGDTPLALLLLAGACFGIPQGFVGTCNQAAVQEHAPAADIGSAAGLQRTAQYIGAITASSLIALAYGQRASDSGLHLMAGVSVVLGVLLAILTVTDRALRRS</sequence>
<feature type="transmembrane region" description="Helical" evidence="6">
    <location>
        <begin position="119"/>
        <end position="136"/>
    </location>
</feature>
<feature type="transmembrane region" description="Helical" evidence="6">
    <location>
        <begin position="182"/>
        <end position="201"/>
    </location>
</feature>
<evidence type="ECO:0000256" key="5">
    <source>
        <dbReference type="ARBA" id="ARBA00023136"/>
    </source>
</evidence>
<keyword evidence="9" id="KW-1185">Reference proteome</keyword>
<feature type="transmembrane region" description="Helical" evidence="6">
    <location>
        <begin position="319"/>
        <end position="337"/>
    </location>
</feature>
<comment type="caution">
    <text evidence="8">The sequence shown here is derived from an EMBL/GenBank/DDBJ whole genome shotgun (WGS) entry which is preliminary data.</text>
</comment>
<evidence type="ECO:0000313" key="8">
    <source>
        <dbReference type="EMBL" id="MEB8342903.1"/>
    </source>
</evidence>
<keyword evidence="2" id="KW-0813">Transport</keyword>
<feature type="transmembrane region" description="Helical" evidence="6">
    <location>
        <begin position="157"/>
        <end position="176"/>
    </location>
</feature>
<name>A0ABU6FG24_9ACTN</name>
<evidence type="ECO:0000256" key="3">
    <source>
        <dbReference type="ARBA" id="ARBA00022692"/>
    </source>
</evidence>
<keyword evidence="5 6" id="KW-0472">Membrane</keyword>
<dbReference type="Proteomes" id="UP001354931">
    <property type="component" value="Unassembled WGS sequence"/>
</dbReference>
<keyword evidence="4 6" id="KW-1133">Transmembrane helix</keyword>
<evidence type="ECO:0000256" key="6">
    <source>
        <dbReference type="SAM" id="Phobius"/>
    </source>
</evidence>
<gene>
    <name evidence="8" type="ORF">OKJ99_35960</name>
</gene>
<dbReference type="InterPro" id="IPR020846">
    <property type="entry name" value="MFS_dom"/>
</dbReference>
<comment type="subcellular location">
    <subcellularLocation>
        <location evidence="1">Cell inner membrane</location>
        <topology evidence="1">Multi-pass membrane protein</topology>
    </subcellularLocation>
</comment>
<feature type="transmembrane region" description="Helical" evidence="6">
    <location>
        <begin position="61"/>
        <end position="78"/>
    </location>
</feature>
<dbReference type="EMBL" id="JAOZYC010000173">
    <property type="protein sequence ID" value="MEB8342903.1"/>
    <property type="molecule type" value="Genomic_DNA"/>
</dbReference>
<dbReference type="InterPro" id="IPR011701">
    <property type="entry name" value="MFS"/>
</dbReference>
<feature type="transmembrane region" description="Helical" evidence="6">
    <location>
        <begin position="90"/>
        <end position="113"/>
    </location>
</feature>
<evidence type="ECO:0000256" key="2">
    <source>
        <dbReference type="ARBA" id="ARBA00022448"/>
    </source>
</evidence>
<feature type="domain" description="Major facilitator superfamily (MFS) profile" evidence="7">
    <location>
        <begin position="24"/>
        <end position="461"/>
    </location>
</feature>
<dbReference type="Gene3D" id="1.20.1720.10">
    <property type="entry name" value="Multidrug resistance protein D"/>
    <property type="match status" value="1"/>
</dbReference>
<evidence type="ECO:0000256" key="1">
    <source>
        <dbReference type="ARBA" id="ARBA00004429"/>
    </source>
</evidence>
<dbReference type="PROSITE" id="PS50850">
    <property type="entry name" value="MFS"/>
    <property type="match status" value="1"/>
</dbReference>
<feature type="transmembrane region" description="Helical" evidence="6">
    <location>
        <begin position="245"/>
        <end position="264"/>
    </location>
</feature>
<dbReference type="Pfam" id="PF07690">
    <property type="entry name" value="MFS_1"/>
    <property type="match status" value="1"/>
</dbReference>
<dbReference type="SUPFAM" id="SSF103473">
    <property type="entry name" value="MFS general substrate transporter"/>
    <property type="match status" value="1"/>
</dbReference>
<feature type="transmembrane region" description="Helical" evidence="6">
    <location>
        <begin position="437"/>
        <end position="457"/>
    </location>
</feature>
<evidence type="ECO:0000313" key="9">
    <source>
        <dbReference type="Proteomes" id="UP001354931"/>
    </source>
</evidence>
<feature type="transmembrane region" description="Helical" evidence="6">
    <location>
        <begin position="285"/>
        <end position="307"/>
    </location>
</feature>
<feature type="transmembrane region" description="Helical" evidence="6">
    <location>
        <begin position="222"/>
        <end position="239"/>
    </location>
</feature>
<dbReference type="PANTHER" id="PTHR23501:SF191">
    <property type="entry name" value="VACUOLAR BASIC AMINO ACID TRANSPORTER 4"/>
    <property type="match status" value="1"/>
</dbReference>
<accession>A0ABU6FG24</accession>
<dbReference type="InterPro" id="IPR036259">
    <property type="entry name" value="MFS_trans_sf"/>
</dbReference>
<protein>
    <submittedName>
        <fullName evidence="8">MFS transporter</fullName>
    </submittedName>
</protein>
<dbReference type="RefSeq" id="WP_326022486.1">
    <property type="nucleotide sequence ID" value="NZ_JAOZYC010000173.1"/>
</dbReference>
<reference evidence="8 9" key="1">
    <citation type="submission" date="2022-10" db="EMBL/GenBank/DDBJ databases">
        <authorList>
            <person name="Xie J."/>
            <person name="Shen N."/>
        </authorList>
    </citation>
    <scope>NUCLEOTIDE SEQUENCE [LARGE SCALE GENOMIC DNA]</scope>
    <source>
        <strain evidence="8 9">YIM65594</strain>
    </source>
</reference>
<evidence type="ECO:0000256" key="4">
    <source>
        <dbReference type="ARBA" id="ARBA00022989"/>
    </source>
</evidence>
<evidence type="ECO:0000259" key="7">
    <source>
        <dbReference type="PROSITE" id="PS50850"/>
    </source>
</evidence>
<keyword evidence="3 6" id="KW-0812">Transmembrane</keyword>
<dbReference type="Gene3D" id="1.20.1250.20">
    <property type="entry name" value="MFS general substrate transporter like domains"/>
    <property type="match status" value="1"/>
</dbReference>
<dbReference type="PANTHER" id="PTHR23501">
    <property type="entry name" value="MAJOR FACILITATOR SUPERFAMILY"/>
    <property type="match status" value="1"/>
</dbReference>
<feature type="transmembrane region" description="Helical" evidence="6">
    <location>
        <begin position="344"/>
        <end position="363"/>
    </location>
</feature>
<organism evidence="8 9">
    <name type="scientific">Streptomyces endophyticus</name>
    <dbReference type="NCBI Taxonomy" id="714166"/>
    <lineage>
        <taxon>Bacteria</taxon>
        <taxon>Bacillati</taxon>
        <taxon>Actinomycetota</taxon>
        <taxon>Actinomycetes</taxon>
        <taxon>Kitasatosporales</taxon>
        <taxon>Streptomycetaceae</taxon>
        <taxon>Streptomyces</taxon>
    </lineage>
</organism>
<feature type="transmembrane region" description="Helical" evidence="6">
    <location>
        <begin position="26"/>
        <end position="49"/>
    </location>
</feature>